<gene>
    <name evidence="3" type="ORF">HLH34_04255</name>
</gene>
<dbReference type="RefSeq" id="WP_183118372.1">
    <property type="nucleotide sequence ID" value="NZ_JABEQF010000003.1"/>
</dbReference>
<dbReference type="AlphaFoldDB" id="A0A7W4JQR4"/>
<keyword evidence="1" id="KW-0175">Coiled coil</keyword>
<feature type="coiled-coil region" evidence="1">
    <location>
        <begin position="35"/>
        <end position="71"/>
    </location>
</feature>
<evidence type="ECO:0000313" key="3">
    <source>
        <dbReference type="EMBL" id="MBB2189176.1"/>
    </source>
</evidence>
<feature type="region of interest" description="Disordered" evidence="2">
    <location>
        <begin position="71"/>
        <end position="96"/>
    </location>
</feature>
<evidence type="ECO:0000256" key="2">
    <source>
        <dbReference type="SAM" id="MobiDB-lite"/>
    </source>
</evidence>
<name>A0A7W4JQR4_9PROT</name>
<accession>A0A7W4JQR4</accession>
<evidence type="ECO:0000313" key="4">
    <source>
        <dbReference type="Proteomes" id="UP000555756"/>
    </source>
</evidence>
<proteinExistence type="predicted"/>
<reference evidence="3 4" key="1">
    <citation type="submission" date="2020-04" db="EMBL/GenBank/DDBJ databases">
        <title>Description of novel Gluconacetobacter.</title>
        <authorList>
            <person name="Sombolestani A."/>
        </authorList>
    </citation>
    <scope>NUCLEOTIDE SEQUENCE [LARGE SCALE GENOMIC DNA]</scope>
    <source>
        <strain evidence="3 4">LMG 21311</strain>
    </source>
</reference>
<dbReference type="EMBL" id="JABEQF010000003">
    <property type="protein sequence ID" value="MBB2189176.1"/>
    <property type="molecule type" value="Genomic_DNA"/>
</dbReference>
<sequence length="96" mass="10252">MTGGIDITPLSRSVDGILADPPVDPSRLLYLSDTLDRLASELDQERSLRAAADARHQAVRLRAAAMRLEARRSGTQPAQIIEFPNSAASGTGEPTP</sequence>
<comment type="caution">
    <text evidence="3">The sequence shown here is derived from an EMBL/GenBank/DDBJ whole genome shotgun (WGS) entry which is preliminary data.</text>
</comment>
<dbReference type="Proteomes" id="UP000555756">
    <property type="component" value="Unassembled WGS sequence"/>
</dbReference>
<protein>
    <submittedName>
        <fullName evidence="3">Uncharacterized protein</fullName>
    </submittedName>
</protein>
<evidence type="ECO:0000256" key="1">
    <source>
        <dbReference type="SAM" id="Coils"/>
    </source>
</evidence>
<keyword evidence="4" id="KW-1185">Reference proteome</keyword>
<organism evidence="3 4">
    <name type="scientific">Gluconacetobacter azotocaptans</name>
    <dbReference type="NCBI Taxonomy" id="142834"/>
    <lineage>
        <taxon>Bacteria</taxon>
        <taxon>Pseudomonadati</taxon>
        <taxon>Pseudomonadota</taxon>
        <taxon>Alphaproteobacteria</taxon>
        <taxon>Acetobacterales</taxon>
        <taxon>Acetobacteraceae</taxon>
        <taxon>Gluconacetobacter</taxon>
    </lineage>
</organism>
<feature type="compositionally biased region" description="Polar residues" evidence="2">
    <location>
        <begin position="86"/>
        <end position="96"/>
    </location>
</feature>